<dbReference type="GO" id="GO:0006310">
    <property type="term" value="P:DNA recombination"/>
    <property type="evidence" value="ECO:0007669"/>
    <property type="project" value="UniProtKB-KW"/>
</dbReference>
<dbReference type="RefSeq" id="WP_013566856.1">
    <property type="nucleotide sequence ID" value="NC_014963.1"/>
</dbReference>
<dbReference type="HOGENOM" id="CLU_020365_1_1_0"/>
<evidence type="ECO:0000313" key="5">
    <source>
        <dbReference type="EMBL" id="ADV81123.1"/>
    </source>
</evidence>
<evidence type="ECO:0000256" key="2">
    <source>
        <dbReference type="ARBA" id="ARBA00009840"/>
    </source>
</evidence>
<comment type="function">
    <text evidence="1">Involved in DNA recombination.</text>
</comment>
<gene>
    <name evidence="5" type="ordered locus">AciPR4_0285</name>
</gene>
<dbReference type="OrthoDB" id="370725at2"/>
<dbReference type="KEGG" id="tsa:AciPR4_0285"/>
<dbReference type="Proteomes" id="UP000006844">
    <property type="component" value="Chromosome"/>
</dbReference>
<evidence type="ECO:0000313" key="6">
    <source>
        <dbReference type="Proteomes" id="UP000006844"/>
    </source>
</evidence>
<dbReference type="EMBL" id="CP002467">
    <property type="protein sequence ID" value="ADV81123.1"/>
    <property type="molecule type" value="Genomic_DNA"/>
</dbReference>
<protein>
    <recommendedName>
        <fullName evidence="7">RmuC-domain protein</fullName>
    </recommendedName>
</protein>
<name>E8V0R0_TERSS</name>
<comment type="similarity">
    <text evidence="2">Belongs to the RmuC family.</text>
</comment>
<dbReference type="InterPro" id="IPR003798">
    <property type="entry name" value="DNA_recombination_RmuC"/>
</dbReference>
<accession>E8V0R0</accession>
<evidence type="ECO:0008006" key="7">
    <source>
        <dbReference type="Google" id="ProtNLM"/>
    </source>
</evidence>
<dbReference type="SUPFAM" id="SSF58113">
    <property type="entry name" value="Apolipoprotein A-I"/>
    <property type="match status" value="1"/>
</dbReference>
<dbReference type="PANTHER" id="PTHR30563:SF0">
    <property type="entry name" value="DNA RECOMBINATION PROTEIN RMUC"/>
    <property type="match status" value="1"/>
</dbReference>
<proteinExistence type="inferred from homology"/>
<evidence type="ECO:0000256" key="3">
    <source>
        <dbReference type="ARBA" id="ARBA00023054"/>
    </source>
</evidence>
<sequence length="487" mass="53950">MLLVLIALAALNFIGLIVLLLRKTEAPPLDPRLAQLPEAITDLRARSGTVEDHLRSSIAELRREQAEAAQHTRDAASRSFAELRTEIQASITTLGTTLTGGLNSFRTDNAASADLLRSAVAKDLDTISRNLTAFINDANKQQIAAQDTLHNRLNDLGINQTTQLEKLNRDNSAKLEEMRQTVDEKLHATLQTRLTESFGQVATHLGEVQKGLGEMKELATGVSDLKRVFSNVKSRGIVGELLLEQLIGELFTPEQFQKNAKIKQGSQETVEFALKVPIGEDQTALLAIDSKFPLGDWERLELARETANQSDIDLAGKAFERSIRNEGQKICSKYIEEPTTLPFAIMYLPTENLYAEVLRRPGLISDLQHNCQVSVVGPSTFMHMMATFRMGFRTIAIQKKGGEVWKVLNASKREFEKFGVLMEKVNDQVGTVQNTLEKIRSKTTMINRVLKTVDREVASMGPQSESNLLAFEEIAGVAPLLAATEEE</sequence>
<evidence type="ECO:0000256" key="4">
    <source>
        <dbReference type="ARBA" id="ARBA00023172"/>
    </source>
</evidence>
<organism evidence="5 6">
    <name type="scientific">Terriglobus saanensis (strain ATCC BAA-1853 / DSM 23119 / SP1PR4)</name>
    <dbReference type="NCBI Taxonomy" id="401053"/>
    <lineage>
        <taxon>Bacteria</taxon>
        <taxon>Pseudomonadati</taxon>
        <taxon>Acidobacteriota</taxon>
        <taxon>Terriglobia</taxon>
        <taxon>Terriglobales</taxon>
        <taxon>Acidobacteriaceae</taxon>
        <taxon>Terriglobus</taxon>
    </lineage>
</organism>
<keyword evidence="6" id="KW-1185">Reference proteome</keyword>
<reference evidence="5 6" key="1">
    <citation type="journal article" date="2012" name="Stand. Genomic Sci.">
        <title>Complete genome sequence of Terriglobus saanensis type strain SP1PR4(T), an Acidobacteria from tundra soil.</title>
        <authorList>
            <person name="Rawat S.R."/>
            <person name="Mannisto M.K."/>
            <person name="Starovoytov V."/>
            <person name="Goodwin L."/>
            <person name="Nolan M."/>
            <person name="Hauser L."/>
            <person name="Land M."/>
            <person name="Davenport K.W."/>
            <person name="Woyke T."/>
            <person name="Haggblom M.M."/>
        </authorList>
    </citation>
    <scope>NUCLEOTIDE SEQUENCE</scope>
    <source>
        <strain evidence="6">ATCC BAA-1853 / DSM 23119 / SP1PR4</strain>
    </source>
</reference>
<dbReference type="Gene3D" id="1.20.120.20">
    <property type="entry name" value="Apolipoprotein"/>
    <property type="match status" value="1"/>
</dbReference>
<dbReference type="STRING" id="401053.AciPR4_0285"/>
<keyword evidence="4" id="KW-0233">DNA recombination</keyword>
<evidence type="ECO:0000256" key="1">
    <source>
        <dbReference type="ARBA" id="ARBA00003416"/>
    </source>
</evidence>
<dbReference type="Pfam" id="PF02646">
    <property type="entry name" value="RmuC"/>
    <property type="match status" value="1"/>
</dbReference>
<dbReference type="AlphaFoldDB" id="E8V0R0"/>
<keyword evidence="3" id="KW-0175">Coiled coil</keyword>
<dbReference type="PANTHER" id="PTHR30563">
    <property type="entry name" value="DNA RECOMBINATION PROTEIN RMUC"/>
    <property type="match status" value="1"/>
</dbReference>
<dbReference type="eggNOG" id="COG1322">
    <property type="taxonomic scope" value="Bacteria"/>
</dbReference>